<name>A0A1N7L702_9RHOB</name>
<protein>
    <submittedName>
        <fullName evidence="2">Hint domain-containing protein</fullName>
    </submittedName>
</protein>
<evidence type="ECO:0000313" key="3">
    <source>
        <dbReference type="Proteomes" id="UP000186098"/>
    </source>
</evidence>
<dbReference type="RefSeq" id="WP_076364541.1">
    <property type="nucleotide sequence ID" value="NZ_FTOM01000002.1"/>
</dbReference>
<gene>
    <name evidence="2" type="ORF">SAMN05421795_102636</name>
</gene>
<proteinExistence type="predicted"/>
<evidence type="ECO:0000259" key="1">
    <source>
        <dbReference type="Pfam" id="PF13403"/>
    </source>
</evidence>
<dbReference type="Pfam" id="PF13403">
    <property type="entry name" value="Hint_2"/>
    <property type="match status" value="1"/>
</dbReference>
<evidence type="ECO:0000313" key="2">
    <source>
        <dbReference type="EMBL" id="SIS69618.1"/>
    </source>
</evidence>
<dbReference type="EMBL" id="FTOM01000002">
    <property type="protein sequence ID" value="SIS69618.1"/>
    <property type="molecule type" value="Genomic_DNA"/>
</dbReference>
<feature type="domain" description="Hedgehog/Intein (Hint)" evidence="1">
    <location>
        <begin position="34"/>
        <end position="164"/>
    </location>
</feature>
<keyword evidence="3" id="KW-1185">Reference proteome</keyword>
<dbReference type="Proteomes" id="UP000186098">
    <property type="component" value="Unassembled WGS sequence"/>
</dbReference>
<reference evidence="3" key="1">
    <citation type="submission" date="2017-01" db="EMBL/GenBank/DDBJ databases">
        <authorList>
            <person name="Varghese N."/>
            <person name="Submissions S."/>
        </authorList>
    </citation>
    <scope>NUCLEOTIDE SEQUENCE [LARGE SCALE GENOMIC DNA]</scope>
    <source>
        <strain evidence="3">DSM 18714</strain>
    </source>
</reference>
<dbReference type="STRING" id="407234.SAMN05421795_102636"/>
<organism evidence="2 3">
    <name type="scientific">Phaeovulum vinaykumarii</name>
    <dbReference type="NCBI Taxonomy" id="407234"/>
    <lineage>
        <taxon>Bacteria</taxon>
        <taxon>Pseudomonadati</taxon>
        <taxon>Pseudomonadota</taxon>
        <taxon>Alphaproteobacteria</taxon>
        <taxon>Rhodobacterales</taxon>
        <taxon>Paracoccaceae</taxon>
        <taxon>Phaeovulum</taxon>
    </lineage>
</organism>
<sequence length="175" mass="18513">MNVWMTNAGAPAPHDAPVSHRAARGAVASLPGGLAQGTLILTLDGALPVEHLVPCDRVITRAGMRRVVAVEALSTRTASRRQVRVAPGALGHNRPDRALILAADTPVFVRDWRAQALCGAAQGCVPAERLIDGEFVTECDAPTRLFRLIFDSDQVIYADGVEIGCLIETADTLAA</sequence>
<dbReference type="AlphaFoldDB" id="A0A1N7L702"/>
<accession>A0A1N7L702</accession>
<dbReference type="InterPro" id="IPR028992">
    <property type="entry name" value="Hedgehog/Intein_dom"/>
</dbReference>